<gene>
    <name evidence="10" type="primary">pepS</name>
    <name evidence="10" type="ORF">BHLFYP23_01278</name>
</gene>
<dbReference type="PANTHER" id="PTHR34448">
    <property type="entry name" value="AMINOPEPTIDASE"/>
    <property type="match status" value="1"/>
</dbReference>
<organism evidence="10">
    <name type="scientific">Blautia hansenii</name>
    <name type="common">Ruminococcus hansenii</name>
    <dbReference type="NCBI Taxonomy" id="1322"/>
    <lineage>
        <taxon>Bacteria</taxon>
        <taxon>Bacillati</taxon>
        <taxon>Bacillota</taxon>
        <taxon>Clostridia</taxon>
        <taxon>Lachnospirales</taxon>
        <taxon>Lachnospiraceae</taxon>
        <taxon>Blautia</taxon>
    </lineage>
</organism>
<name>A0A6N2QX64_BLAHA</name>
<evidence type="ECO:0000256" key="9">
    <source>
        <dbReference type="ARBA" id="ARBA00023049"/>
    </source>
</evidence>
<accession>A0A6N2QX64</accession>
<keyword evidence="6" id="KW-0645">Protease</keyword>
<reference evidence="10" key="1">
    <citation type="submission" date="2019-11" db="EMBL/GenBank/DDBJ databases">
        <authorList>
            <person name="Feng L."/>
        </authorList>
    </citation>
    <scope>NUCLEOTIDE SEQUENCE</scope>
    <source>
        <strain evidence="10">BhanseniiLFYP23</strain>
    </source>
</reference>
<evidence type="ECO:0000256" key="5">
    <source>
        <dbReference type="ARBA" id="ARBA00022438"/>
    </source>
</evidence>
<dbReference type="EMBL" id="CACRSY010000004">
    <property type="protein sequence ID" value="VYS72609.1"/>
    <property type="molecule type" value="Genomic_DNA"/>
</dbReference>
<dbReference type="EC" id="3.4.11.-" evidence="10"/>
<comment type="cofactor">
    <cofactor evidence="3">
        <name>Zn(2+)</name>
        <dbReference type="ChEBI" id="CHEBI:29105"/>
    </cofactor>
</comment>
<comment type="cofactor">
    <cofactor evidence="1">
        <name>Co(2+)</name>
        <dbReference type="ChEBI" id="CHEBI:48828"/>
    </cofactor>
</comment>
<comment type="cofactor">
    <cofactor evidence="2">
        <name>Mg(2+)</name>
        <dbReference type="ChEBI" id="CHEBI:18420"/>
    </cofactor>
</comment>
<dbReference type="PANTHER" id="PTHR34448:SF1">
    <property type="entry name" value="BLL6088 PROTEIN"/>
    <property type="match status" value="1"/>
</dbReference>
<dbReference type="InterPro" id="IPR035097">
    <property type="entry name" value="M29_N-terminal"/>
</dbReference>
<proteinExistence type="inferred from homology"/>
<dbReference type="GO" id="GO:0008237">
    <property type="term" value="F:metallopeptidase activity"/>
    <property type="evidence" value="ECO:0007669"/>
    <property type="project" value="UniProtKB-KW"/>
</dbReference>
<dbReference type="Pfam" id="PF02073">
    <property type="entry name" value="Peptidase_M29"/>
    <property type="match status" value="1"/>
</dbReference>
<evidence type="ECO:0000256" key="2">
    <source>
        <dbReference type="ARBA" id="ARBA00001946"/>
    </source>
</evidence>
<keyword evidence="7" id="KW-0479">Metal-binding</keyword>
<dbReference type="GO" id="GO:0006508">
    <property type="term" value="P:proteolysis"/>
    <property type="evidence" value="ECO:0007669"/>
    <property type="project" value="UniProtKB-KW"/>
</dbReference>
<dbReference type="RefSeq" id="WP_003022308.1">
    <property type="nucleotide sequence ID" value="NZ_CACRSY010000004.1"/>
</dbReference>
<dbReference type="InterPro" id="IPR000787">
    <property type="entry name" value="Peptidase_M29"/>
</dbReference>
<evidence type="ECO:0000256" key="1">
    <source>
        <dbReference type="ARBA" id="ARBA00001941"/>
    </source>
</evidence>
<evidence type="ECO:0000256" key="7">
    <source>
        <dbReference type="ARBA" id="ARBA00022723"/>
    </source>
</evidence>
<dbReference type="SUPFAM" id="SSF144052">
    <property type="entry name" value="Thermophilic metalloprotease-like"/>
    <property type="match status" value="1"/>
</dbReference>
<dbReference type="GO" id="GO:0004177">
    <property type="term" value="F:aminopeptidase activity"/>
    <property type="evidence" value="ECO:0007669"/>
    <property type="project" value="UniProtKB-KW"/>
</dbReference>
<protein>
    <submittedName>
        <fullName evidence="10">Aminopeptidase PepS</fullName>
        <ecNumber evidence="10">3.4.11.-</ecNumber>
    </submittedName>
</protein>
<evidence type="ECO:0000256" key="3">
    <source>
        <dbReference type="ARBA" id="ARBA00001947"/>
    </source>
</evidence>
<comment type="similarity">
    <text evidence="4">Belongs to the peptidase M29 family.</text>
</comment>
<dbReference type="InterPro" id="IPR052170">
    <property type="entry name" value="M29_Exopeptidase"/>
</dbReference>
<evidence type="ECO:0000256" key="8">
    <source>
        <dbReference type="ARBA" id="ARBA00022801"/>
    </source>
</evidence>
<keyword evidence="9" id="KW-0482">Metalloprotease</keyword>
<dbReference type="Gene3D" id="3.40.1830.10">
    <property type="entry name" value="Thermophilic metalloprotease (M29)"/>
    <property type="match status" value="1"/>
</dbReference>
<evidence type="ECO:0000313" key="10">
    <source>
        <dbReference type="EMBL" id="VYS72609.1"/>
    </source>
</evidence>
<evidence type="ECO:0000256" key="4">
    <source>
        <dbReference type="ARBA" id="ARBA00008236"/>
    </source>
</evidence>
<dbReference type="AlphaFoldDB" id="A0A6N2QX64"/>
<sequence length="372" mass="42060">MDERIKKLAKVLVNHSCRVQKGEKVYIHYVGYETKALARQLIKEVYEAGGIPFPHFTDAQVEREMLLHCTKEQLQLMAEVDGQEMSQMDCYIGIRGGDNVSEKSDVPAEKLNLYEQYYSTPVHGNIRVPKTKWVVLRYPNASMAQLSNTSLEAFEDFYFDVCTLDYGKMAKAMEPLVKYMEKTDKVRITGPGTDLTFSIKDIPVVPCSGECNIPDGEVFTAPVRDSINGTLSYNTPSAFQGFTYENICLEFKDGKIIKATANDTERINKVFDIDEGARYVGEFAIGVNPYVLNPMKDTLFDEKIQGSIHITPGRCYENDAPNGNHSAIHWDLVLIQRPEYGGGEIYFDDVLVRKDGRFVVPELECLNPENLK</sequence>
<keyword evidence="5 10" id="KW-0031">Aminopeptidase</keyword>
<keyword evidence="8 10" id="KW-0378">Hydrolase</keyword>
<dbReference type="GO" id="GO:0046872">
    <property type="term" value="F:metal ion binding"/>
    <property type="evidence" value="ECO:0007669"/>
    <property type="project" value="UniProtKB-KW"/>
</dbReference>
<evidence type="ECO:0000256" key="6">
    <source>
        <dbReference type="ARBA" id="ARBA00022670"/>
    </source>
</evidence>